<dbReference type="Proteomes" id="UP000001626">
    <property type="component" value="Chromosome"/>
</dbReference>
<dbReference type="eggNOG" id="COG3863">
    <property type="taxonomic scope" value="Bacteria"/>
</dbReference>
<dbReference type="SUPFAM" id="SSF54001">
    <property type="entry name" value="Cysteine proteinases"/>
    <property type="match status" value="1"/>
</dbReference>
<dbReference type="InterPro" id="IPR038765">
    <property type="entry name" value="Papain-like_cys_pep_sf"/>
</dbReference>
<protein>
    <submittedName>
        <fullName evidence="1">Uncharacterized protein</fullName>
    </submittedName>
</protein>
<evidence type="ECO:0000313" key="2">
    <source>
        <dbReference type="Proteomes" id="UP000001626"/>
    </source>
</evidence>
<dbReference type="STRING" id="580327.Tthe_2343"/>
<sequence>MLIMPNNKYLSSSNDIPKQIEISGVNIEEFNFKENLKKKSFFKKEDFYKRFLTLNGAIMISKPFGAGEVNKFYVSLYDLIKNINSEEVFGVKFSSRSSEKIVYKNSIPFDKFTIGDIIVATSQGFHVQGAIRHAAIFDSRRYHGSIDDKCLLTAEPDQGVIYETIRFYRENFSEAWGLTVPKATIEERVKAIDEVSKFVGKPYSWRADKNDDENWYCSKVPWAAYKKSSGIDIDGNGGFWVLPIDIFISKETEVFEYSNS</sequence>
<name>D9TS88_THETC</name>
<evidence type="ECO:0000313" key="1">
    <source>
        <dbReference type="EMBL" id="ADL69811.1"/>
    </source>
</evidence>
<dbReference type="AlphaFoldDB" id="D9TS88"/>
<reference evidence="1 2" key="1">
    <citation type="submission" date="2010-08" db="EMBL/GenBank/DDBJ databases">
        <title>Complete sequence of Thermoanaerobacterium thermosaccharolyticum DSM 571.</title>
        <authorList>
            <consortium name="US DOE Joint Genome Institute"/>
            <person name="Lucas S."/>
            <person name="Copeland A."/>
            <person name="Lapidus A."/>
            <person name="Cheng J.-F."/>
            <person name="Bruce D."/>
            <person name="Goodwin L."/>
            <person name="Pitluck S."/>
            <person name="Teshima H."/>
            <person name="Detter J.C."/>
            <person name="Han C."/>
            <person name="Tapia R."/>
            <person name="Land M."/>
            <person name="Hauser L."/>
            <person name="Chang Y.-J."/>
            <person name="Jeffries C."/>
            <person name="Kyrpides N."/>
            <person name="Ivanova N."/>
            <person name="Mikhailova N."/>
            <person name="Hemme C.L."/>
            <person name="Woyke T."/>
        </authorList>
    </citation>
    <scope>NUCLEOTIDE SEQUENCE [LARGE SCALE GENOMIC DNA]</scope>
    <source>
        <strain evidence="2">ATCC 7956 / DSM 571 / NCIMB 9385 / NCA 3814 / NCTC 13789 / WDCM 00135 / 2032</strain>
    </source>
</reference>
<accession>D9TS88</accession>
<keyword evidence="2" id="KW-1185">Reference proteome</keyword>
<dbReference type="EMBL" id="CP002171">
    <property type="protein sequence ID" value="ADL69811.1"/>
    <property type="molecule type" value="Genomic_DNA"/>
</dbReference>
<proteinExistence type="predicted"/>
<organism evidence="1 2">
    <name type="scientific">Thermoanaerobacterium thermosaccharolyticum (strain ATCC 7956 / DSM 571 / NCIMB 9385 / NCA 3814 / NCTC 13789 / WDCM 00135 / 2032)</name>
    <name type="common">Clostridium thermosaccharolyticum</name>
    <dbReference type="NCBI Taxonomy" id="580327"/>
    <lineage>
        <taxon>Bacteria</taxon>
        <taxon>Bacillati</taxon>
        <taxon>Bacillota</taxon>
        <taxon>Clostridia</taxon>
        <taxon>Thermoanaerobacterales</taxon>
        <taxon>Thermoanaerobacteraceae</taxon>
        <taxon>Thermoanaerobacterium</taxon>
    </lineage>
</organism>
<dbReference type="Gene3D" id="3.90.1720.10">
    <property type="entry name" value="endopeptidase domain like (from Nostoc punctiforme)"/>
    <property type="match status" value="1"/>
</dbReference>
<gene>
    <name evidence="1" type="ordered locus">Tthe_2343</name>
</gene>
<dbReference type="Pfam" id="PF05708">
    <property type="entry name" value="Peptidase_C92"/>
    <property type="match status" value="1"/>
</dbReference>
<dbReference type="InterPro" id="IPR024453">
    <property type="entry name" value="Peptidase_C92"/>
</dbReference>
<dbReference type="HOGENOM" id="CLU_092365_0_0_9"/>
<dbReference type="KEGG" id="ttm:Tthe_2343"/>